<reference evidence="9 10" key="1">
    <citation type="submission" date="2010-02" db="EMBL/GenBank/DDBJ databases">
        <authorList>
            <person name="Weinstock G."/>
            <person name="Sodergren E."/>
            <person name="Clifton S."/>
            <person name="Fulton L."/>
            <person name="Fulton B."/>
            <person name="Courtney L."/>
            <person name="Fronick C."/>
            <person name="Harrison M."/>
            <person name="Strong C."/>
            <person name="Farmer C."/>
            <person name="Delahaunty K."/>
            <person name="Markovic C."/>
            <person name="Hall O."/>
            <person name="Minx P."/>
            <person name="Tomlinson C."/>
            <person name="Mitreva M."/>
            <person name="Nelson J."/>
            <person name="Hou S."/>
            <person name="Wollam A."/>
            <person name="Pepin K.H."/>
            <person name="Johnson M."/>
            <person name="Bhonagiri V."/>
            <person name="Zhang X."/>
            <person name="Suruliraj S."/>
            <person name="Warren W."/>
            <person name="Chinwalla A."/>
            <person name="Mardis E.R."/>
            <person name="Wilson R.K."/>
        </authorList>
    </citation>
    <scope>NUCLEOTIDE SEQUENCE [LARGE SCALE GENOMIC DNA]</scope>
    <source>
        <strain evidence="9 10">DSM 2876</strain>
    </source>
</reference>
<dbReference type="PANTHER" id="PTHR43390">
    <property type="entry name" value="SIGNAL PEPTIDASE I"/>
    <property type="match status" value="1"/>
</dbReference>
<dbReference type="EMBL" id="ABWN01000030">
    <property type="protein sequence ID" value="EFF68402.1"/>
    <property type="molecule type" value="Genomic_DNA"/>
</dbReference>
<comment type="catalytic activity">
    <reaction evidence="1 7">
        <text>Cleavage of hydrophobic, N-terminal signal or leader sequences from secreted and periplasmic proteins.</text>
        <dbReference type="EC" id="3.4.21.89"/>
    </reaction>
</comment>
<dbReference type="InterPro" id="IPR000223">
    <property type="entry name" value="Pept_S26A_signal_pept_1"/>
</dbReference>
<dbReference type="GO" id="GO:0009003">
    <property type="term" value="F:signal peptidase activity"/>
    <property type="evidence" value="ECO:0007669"/>
    <property type="project" value="UniProtKB-EC"/>
</dbReference>
<dbReference type="InterPro" id="IPR019758">
    <property type="entry name" value="Pept_S26A_signal_pept_1_CS"/>
</dbReference>
<name>D4S0Q4_9FIRM</name>
<evidence type="ECO:0000256" key="1">
    <source>
        <dbReference type="ARBA" id="ARBA00000677"/>
    </source>
</evidence>
<comment type="caution">
    <text evidence="9">The sequence shown here is derived from an EMBL/GenBank/DDBJ whole genome shotgun (WGS) entry which is preliminary data.</text>
</comment>
<dbReference type="GO" id="GO:0006465">
    <property type="term" value="P:signal peptide processing"/>
    <property type="evidence" value="ECO:0007669"/>
    <property type="project" value="InterPro"/>
</dbReference>
<feature type="active site" evidence="6">
    <location>
        <position position="125"/>
    </location>
</feature>
<evidence type="ECO:0000256" key="4">
    <source>
        <dbReference type="ARBA" id="ARBA00013208"/>
    </source>
</evidence>
<evidence type="ECO:0000256" key="5">
    <source>
        <dbReference type="ARBA" id="ARBA00022801"/>
    </source>
</evidence>
<dbReference type="InterPro" id="IPR019533">
    <property type="entry name" value="Peptidase_S26"/>
</dbReference>
<accession>D4S0Q4</accession>
<comment type="subcellular location">
    <subcellularLocation>
        <location evidence="2">Cell membrane</location>
        <topology evidence="2">Single-pass type II membrane protein</topology>
    </subcellularLocation>
    <subcellularLocation>
        <location evidence="7">Membrane</location>
        <topology evidence="7">Single-pass type II membrane protein</topology>
    </subcellularLocation>
</comment>
<evidence type="ECO:0000313" key="10">
    <source>
        <dbReference type="Proteomes" id="UP000006238"/>
    </source>
</evidence>
<dbReference type="NCBIfam" id="TIGR02227">
    <property type="entry name" value="sigpep_I_bact"/>
    <property type="match status" value="1"/>
</dbReference>
<dbReference type="AlphaFoldDB" id="D4S0Q4"/>
<evidence type="ECO:0000259" key="8">
    <source>
        <dbReference type="Pfam" id="PF10502"/>
    </source>
</evidence>
<keyword evidence="7" id="KW-0645">Protease</keyword>
<proteinExistence type="inferred from homology"/>
<gene>
    <name evidence="9" type="primary">lepB</name>
    <name evidence="9" type="ORF">BUTYVIB_01673</name>
</gene>
<dbReference type="GO" id="GO:0004252">
    <property type="term" value="F:serine-type endopeptidase activity"/>
    <property type="evidence" value="ECO:0007669"/>
    <property type="project" value="InterPro"/>
</dbReference>
<evidence type="ECO:0000313" key="9">
    <source>
        <dbReference type="EMBL" id="EFF68402.1"/>
    </source>
</evidence>
<dbReference type="InterPro" id="IPR019757">
    <property type="entry name" value="Pept_S26A_signal_pept_1_Lys-AS"/>
</dbReference>
<dbReference type="RefSeq" id="WP_005603406.1">
    <property type="nucleotide sequence ID" value="NZ_GG663524.1"/>
</dbReference>
<comment type="similarity">
    <text evidence="3 7">Belongs to the peptidase S26 family.</text>
</comment>
<keyword evidence="7" id="KW-0472">Membrane</keyword>
<organism evidence="9 10">
    <name type="scientific">Eshraghiella crossota DSM 2876</name>
    <dbReference type="NCBI Taxonomy" id="511680"/>
    <lineage>
        <taxon>Bacteria</taxon>
        <taxon>Bacillati</taxon>
        <taxon>Bacillota</taxon>
        <taxon>Clostridia</taxon>
        <taxon>Lachnospirales</taxon>
        <taxon>Lachnospiraceae</taxon>
        <taxon>Eshraghiella</taxon>
    </lineage>
</organism>
<evidence type="ECO:0000256" key="7">
    <source>
        <dbReference type="RuleBase" id="RU362042"/>
    </source>
</evidence>
<keyword evidence="7" id="KW-1133">Transmembrane helix</keyword>
<dbReference type="PRINTS" id="PR00727">
    <property type="entry name" value="LEADERPTASE"/>
</dbReference>
<protein>
    <recommendedName>
        <fullName evidence="4 7">Signal peptidase I</fullName>
        <ecNumber evidence="4 7">3.4.21.89</ecNumber>
    </recommendedName>
</protein>
<sequence>MNNNNETEDIEYLDIDLDESETEFMVDSSNDNSEEIKKYNAEKKRHIVKEIFTYVMIIAIAFGIAFILNKFIIINAHVPSSSMESTINTGDKLIGFRLAYLFKEPERGDVVIFRYPDDESQIFIKRVIGLPGDKIEIADGRLIINGEAMVEDYVKEPMTGSFGPYEVPEGCYFMLGDNRNISQDSRYWKNTYVSRKNILAKAWFRYSPSFTKIQ</sequence>
<feature type="active site" evidence="6">
    <location>
        <position position="82"/>
    </location>
</feature>
<keyword evidence="7" id="KW-0812">Transmembrane</keyword>
<feature type="transmembrane region" description="Helical" evidence="7">
    <location>
        <begin position="51"/>
        <end position="73"/>
    </location>
</feature>
<feature type="domain" description="Peptidase S26" evidence="8">
    <location>
        <begin position="53"/>
        <end position="206"/>
    </location>
</feature>
<dbReference type="Pfam" id="PF10502">
    <property type="entry name" value="Peptidase_S26"/>
    <property type="match status" value="1"/>
</dbReference>
<dbReference type="GO" id="GO:0005886">
    <property type="term" value="C:plasma membrane"/>
    <property type="evidence" value="ECO:0007669"/>
    <property type="project" value="UniProtKB-SubCell"/>
</dbReference>
<dbReference type="PROSITE" id="PS00760">
    <property type="entry name" value="SPASE_I_2"/>
    <property type="match status" value="1"/>
</dbReference>
<evidence type="ECO:0000256" key="2">
    <source>
        <dbReference type="ARBA" id="ARBA00004401"/>
    </source>
</evidence>
<dbReference type="InterPro" id="IPR036286">
    <property type="entry name" value="LexA/Signal_pep-like_sf"/>
</dbReference>
<dbReference type="STRING" id="45851.BHV86_09435"/>
<keyword evidence="10" id="KW-1185">Reference proteome</keyword>
<dbReference type="GeneID" id="98918102"/>
<dbReference type="PANTHER" id="PTHR43390:SF1">
    <property type="entry name" value="CHLOROPLAST PROCESSING PEPTIDASE"/>
    <property type="match status" value="1"/>
</dbReference>
<dbReference type="SUPFAM" id="SSF51306">
    <property type="entry name" value="LexA/Signal peptidase"/>
    <property type="match status" value="1"/>
</dbReference>
<dbReference type="Gene3D" id="2.10.109.10">
    <property type="entry name" value="Umud Fragment, subunit A"/>
    <property type="match status" value="1"/>
</dbReference>
<dbReference type="PROSITE" id="PS00761">
    <property type="entry name" value="SPASE_I_3"/>
    <property type="match status" value="1"/>
</dbReference>
<dbReference type="HOGENOM" id="CLU_028723_5_1_9"/>
<evidence type="ECO:0000256" key="3">
    <source>
        <dbReference type="ARBA" id="ARBA00009370"/>
    </source>
</evidence>
<evidence type="ECO:0000256" key="6">
    <source>
        <dbReference type="PIRSR" id="PIRSR600223-1"/>
    </source>
</evidence>
<keyword evidence="5 7" id="KW-0378">Hydrolase</keyword>
<dbReference type="CDD" id="cd06530">
    <property type="entry name" value="S26_SPase_I"/>
    <property type="match status" value="1"/>
</dbReference>
<dbReference type="EC" id="3.4.21.89" evidence="4 7"/>
<dbReference type="Proteomes" id="UP000006238">
    <property type="component" value="Unassembled WGS sequence"/>
</dbReference>
<dbReference type="eggNOG" id="COG0681">
    <property type="taxonomic scope" value="Bacteria"/>
</dbReference>